<reference evidence="1" key="1">
    <citation type="submission" date="2020-03" db="EMBL/GenBank/DDBJ databases">
        <title>Castanea mollissima Vanexum genome sequencing.</title>
        <authorList>
            <person name="Staton M."/>
        </authorList>
    </citation>
    <scope>NUCLEOTIDE SEQUENCE</scope>
    <source>
        <tissue evidence="1">Leaf</tissue>
    </source>
</reference>
<accession>A0A8J4RL54</accession>
<name>A0A8J4RL54_9ROSI</name>
<evidence type="ECO:0000313" key="1">
    <source>
        <dbReference type="EMBL" id="KAF3968973.1"/>
    </source>
</evidence>
<gene>
    <name evidence="1" type="ORF">CMV_007186</name>
</gene>
<keyword evidence="2" id="KW-1185">Reference proteome</keyword>
<comment type="caution">
    <text evidence="1">The sequence shown here is derived from an EMBL/GenBank/DDBJ whole genome shotgun (WGS) entry which is preliminary data.</text>
</comment>
<dbReference type="AlphaFoldDB" id="A0A8J4RL54"/>
<dbReference type="OrthoDB" id="10305741at2759"/>
<dbReference type="Proteomes" id="UP000737018">
    <property type="component" value="Unassembled WGS sequence"/>
</dbReference>
<proteinExistence type="predicted"/>
<organism evidence="1 2">
    <name type="scientific">Castanea mollissima</name>
    <name type="common">Chinese chestnut</name>
    <dbReference type="NCBI Taxonomy" id="60419"/>
    <lineage>
        <taxon>Eukaryota</taxon>
        <taxon>Viridiplantae</taxon>
        <taxon>Streptophyta</taxon>
        <taxon>Embryophyta</taxon>
        <taxon>Tracheophyta</taxon>
        <taxon>Spermatophyta</taxon>
        <taxon>Magnoliopsida</taxon>
        <taxon>eudicotyledons</taxon>
        <taxon>Gunneridae</taxon>
        <taxon>Pentapetalae</taxon>
        <taxon>rosids</taxon>
        <taxon>fabids</taxon>
        <taxon>Fagales</taxon>
        <taxon>Fagaceae</taxon>
        <taxon>Castanea</taxon>
    </lineage>
</organism>
<sequence>MVRQGKGSSKVSQMLLCATSKETKTPEANLALDITKNGIGKTNCSDIVRDVSADMVGTVSRNGKYDNSGSSMKIKADGNISSDSMCFDTIEKD</sequence>
<protein>
    <submittedName>
        <fullName evidence="1">Uncharacterized protein</fullName>
    </submittedName>
</protein>
<evidence type="ECO:0000313" key="2">
    <source>
        <dbReference type="Proteomes" id="UP000737018"/>
    </source>
</evidence>
<dbReference type="EMBL" id="JRKL02000703">
    <property type="protein sequence ID" value="KAF3968973.1"/>
    <property type="molecule type" value="Genomic_DNA"/>
</dbReference>